<reference evidence="5" key="2">
    <citation type="submission" date="2025-08" db="UniProtKB">
        <authorList>
            <consortium name="Ensembl"/>
        </authorList>
    </citation>
    <scope>IDENTIFICATION</scope>
</reference>
<evidence type="ECO:0000256" key="1">
    <source>
        <dbReference type="PROSITE-ProRule" id="PRU00047"/>
    </source>
</evidence>
<feature type="region of interest" description="Disordered" evidence="3">
    <location>
        <begin position="441"/>
        <end position="462"/>
    </location>
</feature>
<name>A0AAY5KNB6_ESOLU</name>
<keyword evidence="1" id="KW-0479">Metal-binding</keyword>
<dbReference type="InterPro" id="IPR001878">
    <property type="entry name" value="Znf_CCHC"/>
</dbReference>
<organism evidence="5 6">
    <name type="scientific">Esox lucius</name>
    <name type="common">Northern pike</name>
    <dbReference type="NCBI Taxonomy" id="8010"/>
    <lineage>
        <taxon>Eukaryota</taxon>
        <taxon>Metazoa</taxon>
        <taxon>Chordata</taxon>
        <taxon>Craniata</taxon>
        <taxon>Vertebrata</taxon>
        <taxon>Euteleostomi</taxon>
        <taxon>Actinopterygii</taxon>
        <taxon>Neopterygii</taxon>
        <taxon>Teleostei</taxon>
        <taxon>Protacanthopterygii</taxon>
        <taxon>Esociformes</taxon>
        <taxon>Esocidae</taxon>
        <taxon>Esox</taxon>
    </lineage>
</organism>
<protein>
    <recommendedName>
        <fullName evidence="4">CCHC-type domain-containing protein</fullName>
    </recommendedName>
</protein>
<dbReference type="GO" id="GO:0003676">
    <property type="term" value="F:nucleic acid binding"/>
    <property type="evidence" value="ECO:0007669"/>
    <property type="project" value="InterPro"/>
</dbReference>
<reference evidence="5 6" key="1">
    <citation type="submission" date="2020-02" db="EMBL/GenBank/DDBJ databases">
        <title>Esox lucius (northern pike) genome, fEsoLuc1, primary haplotype.</title>
        <authorList>
            <person name="Myers G."/>
            <person name="Karagic N."/>
            <person name="Meyer A."/>
            <person name="Pippel M."/>
            <person name="Reichard M."/>
            <person name="Winkler S."/>
            <person name="Tracey A."/>
            <person name="Sims Y."/>
            <person name="Howe K."/>
            <person name="Rhie A."/>
            <person name="Formenti G."/>
            <person name="Durbin R."/>
            <person name="Fedrigo O."/>
            <person name="Jarvis E.D."/>
        </authorList>
    </citation>
    <scope>NUCLEOTIDE SEQUENCE [LARGE SCALE GENOMIC DNA]</scope>
</reference>
<accession>A0AAY5KNB6</accession>
<dbReference type="GeneTree" id="ENSGT01000000214721"/>
<keyword evidence="6" id="KW-1185">Reference proteome</keyword>
<dbReference type="AlphaFoldDB" id="A0AAY5KNB6"/>
<reference evidence="5" key="3">
    <citation type="submission" date="2025-09" db="UniProtKB">
        <authorList>
            <consortium name="Ensembl"/>
        </authorList>
    </citation>
    <scope>IDENTIFICATION</scope>
</reference>
<dbReference type="InterPro" id="IPR036875">
    <property type="entry name" value="Znf_CCHC_sf"/>
</dbReference>
<sequence length="487" mass="56288">MTSSIDKTVVKKGTAAPDLSLRDMIIFLAGIVTESMKLEKCQQDIVKRFGIDVDKDGLWKLTDVQKVWSKVRRMRNKTDKTRWSLTVLAEMRKREKKNVTDAHDRSIKKEKENVRALAELKQEREEELKKIKNELSEMKMKTMIVTDVSSVPPPLYPHAELKQAAKQSHTWYEEDLPGWGSSETEEEEIMNVRPIKSKLMRGLDEGRSPLMVYSHKAASPKQLDEWSKLLKHPREVGSKTWDQLKRYRTLYNLHPFDATQLLGFILNNREHADLADKVKTALGEDKQDLIQGWRAIQRYLKSLTIATTNWGEITKCVQKPKESFFDFEDRFRAVVIRHSGMCDDDDELNNMKNGAITHQLLQSINDDLRKAYVSTTPGWDIISYGDTADHLSRLDRDMNQHTATSMVRVMQLQDAFDKNSIKCHKCGKFGHFLKDCGFQPRRQKRRNGSNKGGWTKEQGSTNTTLMQKFNNLSTEQQQRLLDTVEGN</sequence>
<evidence type="ECO:0000313" key="5">
    <source>
        <dbReference type="Ensembl" id="ENSELUP00000090379.1"/>
    </source>
</evidence>
<dbReference type="GO" id="GO:0008270">
    <property type="term" value="F:zinc ion binding"/>
    <property type="evidence" value="ECO:0007669"/>
    <property type="project" value="UniProtKB-KW"/>
</dbReference>
<keyword evidence="2" id="KW-0175">Coiled coil</keyword>
<evidence type="ECO:0000259" key="4">
    <source>
        <dbReference type="PROSITE" id="PS50158"/>
    </source>
</evidence>
<dbReference type="Ensembl" id="ENSELUT00000107786.1">
    <property type="protein sequence ID" value="ENSELUP00000090379.1"/>
    <property type="gene ID" value="ENSELUG00000040062.1"/>
</dbReference>
<keyword evidence="1" id="KW-0863">Zinc-finger</keyword>
<evidence type="ECO:0000256" key="3">
    <source>
        <dbReference type="SAM" id="MobiDB-lite"/>
    </source>
</evidence>
<feature type="coiled-coil region" evidence="2">
    <location>
        <begin position="106"/>
        <end position="141"/>
    </location>
</feature>
<dbReference type="PROSITE" id="PS50158">
    <property type="entry name" value="ZF_CCHC"/>
    <property type="match status" value="1"/>
</dbReference>
<evidence type="ECO:0000313" key="6">
    <source>
        <dbReference type="Proteomes" id="UP000265140"/>
    </source>
</evidence>
<proteinExistence type="predicted"/>
<evidence type="ECO:0000256" key="2">
    <source>
        <dbReference type="SAM" id="Coils"/>
    </source>
</evidence>
<keyword evidence="1" id="KW-0862">Zinc</keyword>
<dbReference type="Proteomes" id="UP000265140">
    <property type="component" value="Chromosome 1"/>
</dbReference>
<dbReference type="SUPFAM" id="SSF57756">
    <property type="entry name" value="Retrovirus zinc finger-like domains"/>
    <property type="match status" value="1"/>
</dbReference>
<feature type="domain" description="CCHC-type" evidence="4">
    <location>
        <begin position="422"/>
        <end position="436"/>
    </location>
</feature>